<evidence type="ECO:0000313" key="3">
    <source>
        <dbReference type="Proteomes" id="UP000187059"/>
    </source>
</evidence>
<reference evidence="2 3" key="1">
    <citation type="submission" date="2016-04" db="EMBL/GenBank/DDBJ databases">
        <title>Deep-sea bacteria in the southern Pacific.</title>
        <authorList>
            <person name="Tang K."/>
        </authorList>
    </citation>
    <scope>NUCLEOTIDE SEQUENCE [LARGE SCALE GENOMIC DNA]</scope>
    <source>
        <strain evidence="2 3">JLT2014</strain>
    </source>
</reference>
<dbReference type="EC" id="6.3.5.2" evidence="2"/>
<dbReference type="RefSeq" id="WP_076696478.1">
    <property type="nucleotide sequence ID" value="NZ_CP015093.1"/>
</dbReference>
<evidence type="ECO:0000313" key="2">
    <source>
        <dbReference type="EMBL" id="APZ51726.1"/>
    </source>
</evidence>
<evidence type="ECO:0000259" key="1">
    <source>
        <dbReference type="Pfam" id="PF00117"/>
    </source>
</evidence>
<dbReference type="CDD" id="cd01741">
    <property type="entry name" value="GATase1_1"/>
    <property type="match status" value="1"/>
</dbReference>
<dbReference type="KEGG" id="paby:Ga0080574_TMP1392"/>
<protein>
    <submittedName>
        <fullName evidence="2">GMP synthase (Glutamine-hydrolysing)</fullName>
        <ecNumber evidence="2">6.3.5.2</ecNumber>
    </submittedName>
</protein>
<dbReference type="InterPro" id="IPR017926">
    <property type="entry name" value="GATASE"/>
</dbReference>
<dbReference type="PROSITE" id="PS51273">
    <property type="entry name" value="GATASE_TYPE_1"/>
    <property type="match status" value="1"/>
</dbReference>
<dbReference type="Gene3D" id="3.40.50.880">
    <property type="match status" value="1"/>
</dbReference>
<dbReference type="STRING" id="1250539.Ga0080574_TMP1392"/>
<accession>A0A1P8UQT3</accession>
<dbReference type="Pfam" id="PF00117">
    <property type="entry name" value="GATase"/>
    <property type="match status" value="1"/>
</dbReference>
<dbReference type="InterPro" id="IPR044992">
    <property type="entry name" value="ChyE-like"/>
</dbReference>
<dbReference type="OrthoDB" id="7365442at2"/>
<dbReference type="InterPro" id="IPR029062">
    <property type="entry name" value="Class_I_gatase-like"/>
</dbReference>
<dbReference type="Proteomes" id="UP000187059">
    <property type="component" value="Chromosome"/>
</dbReference>
<name>A0A1P8UQT3_9RHOB</name>
<sequence>MKIGILQTGLVPEILAQETGQYPAMFERLLGGQGFDFQTWSVVEGELPPGPDAADGWLITGSRHGAYEDHPWIAPLESLIRAIYDSGRPLVGVCFGHQIIAQALGGKVEKFDGGWTVGPTLYRYPDGVKLVQAWHQDQVTELPPGAEVVASAERCKYAALLYPGHAYTVQPHPEFDAAFVQGLIDHRGPGVVPQEQLDAAAEKLPLQLDSPDLGAQFARFFKEGRIA</sequence>
<keyword evidence="2" id="KW-0436">Ligase</keyword>
<gene>
    <name evidence="2" type="ORF">Ga0080574_TMP1392</name>
</gene>
<dbReference type="GO" id="GO:0005829">
    <property type="term" value="C:cytosol"/>
    <property type="evidence" value="ECO:0007669"/>
    <property type="project" value="TreeGrafter"/>
</dbReference>
<organism evidence="2 3">
    <name type="scientific">Salipiger abyssi</name>
    <dbReference type="NCBI Taxonomy" id="1250539"/>
    <lineage>
        <taxon>Bacteria</taxon>
        <taxon>Pseudomonadati</taxon>
        <taxon>Pseudomonadota</taxon>
        <taxon>Alphaproteobacteria</taxon>
        <taxon>Rhodobacterales</taxon>
        <taxon>Roseobacteraceae</taxon>
        <taxon>Salipiger</taxon>
    </lineage>
</organism>
<proteinExistence type="predicted"/>
<feature type="domain" description="Glutamine amidotransferase" evidence="1">
    <location>
        <begin position="76"/>
        <end position="176"/>
    </location>
</feature>
<dbReference type="AlphaFoldDB" id="A0A1P8UQT3"/>
<dbReference type="EMBL" id="CP015093">
    <property type="protein sequence ID" value="APZ51726.1"/>
    <property type="molecule type" value="Genomic_DNA"/>
</dbReference>
<dbReference type="PANTHER" id="PTHR42695">
    <property type="entry name" value="GLUTAMINE AMIDOTRANSFERASE YLR126C-RELATED"/>
    <property type="match status" value="1"/>
</dbReference>
<keyword evidence="3" id="KW-1185">Reference proteome</keyword>
<dbReference type="SUPFAM" id="SSF52317">
    <property type="entry name" value="Class I glutamine amidotransferase-like"/>
    <property type="match status" value="1"/>
</dbReference>
<dbReference type="GO" id="GO:0003922">
    <property type="term" value="F:GMP synthase (glutamine-hydrolyzing) activity"/>
    <property type="evidence" value="ECO:0007669"/>
    <property type="project" value="UniProtKB-EC"/>
</dbReference>
<dbReference type="PANTHER" id="PTHR42695:SF5">
    <property type="entry name" value="GLUTAMINE AMIDOTRANSFERASE YLR126C-RELATED"/>
    <property type="match status" value="1"/>
</dbReference>